<organism evidence="1 2">
    <name type="scientific">Methanobrevibacter woesei</name>
    <dbReference type="NCBI Taxonomy" id="190976"/>
    <lineage>
        <taxon>Archaea</taxon>
        <taxon>Methanobacteriati</taxon>
        <taxon>Methanobacteriota</taxon>
        <taxon>Methanomada group</taxon>
        <taxon>Methanobacteria</taxon>
        <taxon>Methanobacteriales</taxon>
        <taxon>Methanobacteriaceae</taxon>
        <taxon>Methanobrevibacter</taxon>
    </lineage>
</organism>
<protein>
    <recommendedName>
        <fullName evidence="3">DUF1890 domain-containing protein</fullName>
    </recommendedName>
</protein>
<dbReference type="InterPro" id="IPR036608">
    <property type="entry name" value="MTH777-like_sf"/>
</dbReference>
<sequence length="151" mass="16886">MKKALVLLGCPESPSQTPMAVYAANKLSELDYDVTVAANPAATKLVKVSDPKKVYVKSIVDLDRCLNDIKEGDYDLLVGFVHKDAAASFFITFYHLLQCESIALVFEKDMELLESYVDMVQENTDAKIVAVKAFHNPTPIRVRFDKVLEEL</sequence>
<dbReference type="AlphaFoldDB" id="A0A2U1S8F5"/>
<comment type="caution">
    <text evidence="1">The sequence shown here is derived from an EMBL/GenBank/DDBJ whole genome shotgun (WGS) entry which is preliminary data.</text>
</comment>
<dbReference type="EMBL" id="MZGU01000004">
    <property type="protein sequence ID" value="PWB86268.1"/>
    <property type="molecule type" value="Genomic_DNA"/>
</dbReference>
<accession>A0A2U1S8F5</accession>
<proteinExistence type="predicted"/>
<dbReference type="RefSeq" id="WP_116669898.1">
    <property type="nucleotide sequence ID" value="NZ_CALIUN010000004.1"/>
</dbReference>
<reference evidence="1 2" key="1">
    <citation type="submission" date="2017-03" db="EMBL/GenBank/DDBJ databases">
        <title>Genome sequence of Methanobrevibacter wosei.</title>
        <authorList>
            <person name="Poehlein A."/>
            <person name="Seedorf H."/>
            <person name="Daniel R."/>
        </authorList>
    </citation>
    <scope>NUCLEOTIDE SEQUENCE [LARGE SCALE GENOMIC DNA]</scope>
    <source>
        <strain evidence="1 2">DSM 11979</strain>
    </source>
</reference>
<evidence type="ECO:0000313" key="1">
    <source>
        <dbReference type="EMBL" id="PWB86268.1"/>
    </source>
</evidence>
<dbReference type="PIRSF" id="PIRSF006600">
    <property type="entry name" value="UCP006600"/>
    <property type="match status" value="1"/>
</dbReference>
<dbReference type="Proteomes" id="UP000245577">
    <property type="component" value="Unassembled WGS sequence"/>
</dbReference>
<dbReference type="InterPro" id="IPR012033">
    <property type="entry name" value="UCP006600"/>
</dbReference>
<gene>
    <name evidence="1" type="ORF">MBBWO_11230</name>
</gene>
<dbReference type="SUPFAM" id="SSF75181">
    <property type="entry name" value="Hypothetical protein MTH777 (MT0777)"/>
    <property type="match status" value="1"/>
</dbReference>
<dbReference type="OrthoDB" id="144859at2157"/>
<evidence type="ECO:0008006" key="3">
    <source>
        <dbReference type="Google" id="ProtNLM"/>
    </source>
</evidence>
<dbReference type="Gene3D" id="3.40.50.10160">
    <property type="entry name" value="MTH777-like"/>
    <property type="match status" value="1"/>
</dbReference>
<dbReference type="Pfam" id="PF09001">
    <property type="entry name" value="DUF1890"/>
    <property type="match status" value="1"/>
</dbReference>
<name>A0A2U1S8F5_9EURY</name>
<keyword evidence="2" id="KW-1185">Reference proteome</keyword>
<evidence type="ECO:0000313" key="2">
    <source>
        <dbReference type="Proteomes" id="UP000245577"/>
    </source>
</evidence>